<evidence type="ECO:0000256" key="4">
    <source>
        <dbReference type="ARBA" id="ARBA00022574"/>
    </source>
</evidence>
<dbReference type="Proteomes" id="UP001224775">
    <property type="component" value="Unassembled WGS sequence"/>
</dbReference>
<gene>
    <name evidence="10" type="ORF">QTG54_011465</name>
</gene>
<feature type="coiled-coil region" evidence="9">
    <location>
        <begin position="64"/>
        <end position="98"/>
    </location>
</feature>
<keyword evidence="3" id="KW-0963">Cytoplasm</keyword>
<evidence type="ECO:0000313" key="10">
    <source>
        <dbReference type="EMBL" id="KAK1737693.1"/>
    </source>
</evidence>
<evidence type="ECO:0000256" key="5">
    <source>
        <dbReference type="ARBA" id="ARBA00022737"/>
    </source>
</evidence>
<evidence type="ECO:0000256" key="9">
    <source>
        <dbReference type="SAM" id="Coils"/>
    </source>
</evidence>
<reference evidence="10" key="1">
    <citation type="submission" date="2023-06" db="EMBL/GenBank/DDBJ databases">
        <title>Survivors Of The Sea: Transcriptome response of Skeletonema marinoi to long-term dormancy.</title>
        <authorList>
            <person name="Pinder M.I.M."/>
            <person name="Kourtchenko O."/>
            <person name="Robertson E.K."/>
            <person name="Larsson T."/>
            <person name="Maumus F."/>
            <person name="Osuna-Cruz C.M."/>
            <person name="Vancaester E."/>
            <person name="Stenow R."/>
            <person name="Vandepoele K."/>
            <person name="Ploug H."/>
            <person name="Bruchert V."/>
            <person name="Godhe A."/>
            <person name="Topel M."/>
        </authorList>
    </citation>
    <scope>NUCLEOTIDE SEQUENCE</scope>
    <source>
        <strain evidence="10">R05AC</strain>
    </source>
</reference>
<evidence type="ECO:0000256" key="6">
    <source>
        <dbReference type="ARBA" id="ARBA00023054"/>
    </source>
</evidence>
<keyword evidence="11" id="KW-1185">Reference proteome</keyword>
<comment type="caution">
    <text evidence="10">The sequence shown here is derived from an EMBL/GenBank/DDBJ whole genome shotgun (WGS) entry which is preliminary data.</text>
</comment>
<accession>A0AAD8Y1D5</accession>
<evidence type="ECO:0000256" key="1">
    <source>
        <dbReference type="ARBA" id="ARBA00004138"/>
    </source>
</evidence>
<sequence>MPESRLQKLWKESERYSTDIKEKETDNNVFRKQIREIKATIHQTQRDYHATAKGTSKAENQRIKMQKLLKRQKLANEVNAQEKEIAELRLELKRLSKKTFPQFDDTL</sequence>
<dbReference type="GO" id="GO:0005930">
    <property type="term" value="C:axoneme"/>
    <property type="evidence" value="ECO:0007669"/>
    <property type="project" value="TreeGrafter"/>
</dbReference>
<keyword evidence="7" id="KW-0206">Cytoskeleton</keyword>
<dbReference type="AlphaFoldDB" id="A0AAD8Y1D5"/>
<keyword evidence="8" id="KW-0966">Cell projection</keyword>
<dbReference type="GO" id="GO:0060271">
    <property type="term" value="P:cilium assembly"/>
    <property type="evidence" value="ECO:0007669"/>
    <property type="project" value="TreeGrafter"/>
</dbReference>
<name>A0AAD8Y1D5_9STRA</name>
<keyword evidence="5" id="KW-0677">Repeat</keyword>
<dbReference type="Pfam" id="PF25828">
    <property type="entry name" value="CC_Cfap43"/>
    <property type="match status" value="1"/>
</dbReference>
<dbReference type="EMBL" id="JATAAI010000023">
    <property type="protein sequence ID" value="KAK1737693.1"/>
    <property type="molecule type" value="Genomic_DNA"/>
</dbReference>
<proteinExistence type="predicted"/>
<keyword evidence="6 9" id="KW-0175">Coiled coil</keyword>
<keyword evidence="4" id="KW-0853">WD repeat</keyword>
<evidence type="ECO:0000256" key="2">
    <source>
        <dbReference type="ARBA" id="ARBA00004245"/>
    </source>
</evidence>
<comment type="subcellular location">
    <subcellularLocation>
        <location evidence="1">Cell projection</location>
        <location evidence="1">Cilium</location>
    </subcellularLocation>
    <subcellularLocation>
        <location evidence="2">Cytoplasm</location>
        <location evidence="2">Cytoskeleton</location>
    </subcellularLocation>
</comment>
<protein>
    <submittedName>
        <fullName evidence="10">Uncharacterized protein</fullName>
    </submittedName>
</protein>
<evidence type="ECO:0000313" key="11">
    <source>
        <dbReference type="Proteomes" id="UP001224775"/>
    </source>
</evidence>
<evidence type="ECO:0000256" key="3">
    <source>
        <dbReference type="ARBA" id="ARBA00022490"/>
    </source>
</evidence>
<evidence type="ECO:0000256" key="8">
    <source>
        <dbReference type="ARBA" id="ARBA00023273"/>
    </source>
</evidence>
<organism evidence="10 11">
    <name type="scientific">Skeletonema marinoi</name>
    <dbReference type="NCBI Taxonomy" id="267567"/>
    <lineage>
        <taxon>Eukaryota</taxon>
        <taxon>Sar</taxon>
        <taxon>Stramenopiles</taxon>
        <taxon>Ochrophyta</taxon>
        <taxon>Bacillariophyta</taxon>
        <taxon>Coscinodiscophyceae</taxon>
        <taxon>Thalassiosirophycidae</taxon>
        <taxon>Thalassiosirales</taxon>
        <taxon>Skeletonemataceae</taxon>
        <taxon>Skeletonema</taxon>
        <taxon>Skeletonema marinoi-dohrnii complex</taxon>
    </lineage>
</organism>
<dbReference type="PANTHER" id="PTHR14885">
    <property type="entry name" value="CILIA- AND FLAGELLA-ASSOCIATED PROTEIN 43-RELATED"/>
    <property type="match status" value="1"/>
</dbReference>
<evidence type="ECO:0000256" key="7">
    <source>
        <dbReference type="ARBA" id="ARBA00023212"/>
    </source>
</evidence>
<dbReference type="PANTHER" id="PTHR14885:SF1">
    <property type="entry name" value="CILIA- AND FLAGELLA-ASSOCIATED PROTEIN 43"/>
    <property type="match status" value="1"/>
</dbReference>